<name>T5AD20_OPHSC</name>
<dbReference type="HOGENOM" id="CLU_046802_1_0_1"/>
<keyword evidence="10 15" id="KW-1133">Transmembrane helix</keyword>
<keyword evidence="6 15" id="KW-0812">Transmembrane</keyword>
<keyword evidence="9" id="KW-0106">Calcium</keyword>
<feature type="signal peptide" evidence="16">
    <location>
        <begin position="1"/>
        <end position="18"/>
    </location>
</feature>
<dbReference type="PANTHER" id="PTHR15929:SF0">
    <property type="entry name" value="STORE-OPERATED CALCIUM ENTRY-ASSOCIATED REGULATORY FACTOR"/>
    <property type="match status" value="1"/>
</dbReference>
<dbReference type="Pfam" id="PF06682">
    <property type="entry name" value="SARAF"/>
    <property type="match status" value="1"/>
</dbReference>
<evidence type="ECO:0000256" key="3">
    <source>
        <dbReference type="ARBA" id="ARBA00016584"/>
    </source>
</evidence>
<evidence type="ECO:0000256" key="5">
    <source>
        <dbReference type="ARBA" id="ARBA00022568"/>
    </source>
</evidence>
<feature type="region of interest" description="Disordered" evidence="14">
    <location>
        <begin position="185"/>
        <end position="310"/>
    </location>
</feature>
<dbReference type="Proteomes" id="UP000019374">
    <property type="component" value="Unassembled WGS sequence"/>
</dbReference>
<dbReference type="InterPro" id="IPR009567">
    <property type="entry name" value="SARAF"/>
</dbReference>
<feature type="compositionally biased region" description="Pro residues" evidence="14">
    <location>
        <begin position="214"/>
        <end position="227"/>
    </location>
</feature>
<protein>
    <recommendedName>
        <fullName evidence="3">Store-operated calcium entry-associated regulatory factor</fullName>
    </recommendedName>
    <alternativeName>
        <fullName evidence="13">Transmembrane protein 66</fullName>
    </alternativeName>
</protein>
<dbReference type="PANTHER" id="PTHR15929">
    <property type="entry name" value="STORE-OPERATED CALCIUM ENTRY-ASSOCIATED REGULATORY FACTOR"/>
    <property type="match status" value="1"/>
</dbReference>
<evidence type="ECO:0000256" key="4">
    <source>
        <dbReference type="ARBA" id="ARBA00022448"/>
    </source>
</evidence>
<evidence type="ECO:0000256" key="11">
    <source>
        <dbReference type="ARBA" id="ARBA00023065"/>
    </source>
</evidence>
<evidence type="ECO:0000256" key="7">
    <source>
        <dbReference type="ARBA" id="ARBA00022729"/>
    </source>
</evidence>
<evidence type="ECO:0000313" key="18">
    <source>
        <dbReference type="Proteomes" id="UP000019374"/>
    </source>
</evidence>
<organism evidence="17 18">
    <name type="scientific">Ophiocordyceps sinensis (strain Co18 / CGMCC 3.14243)</name>
    <name type="common">Yarsagumba caterpillar fungus</name>
    <name type="synonym">Hirsutella sinensis</name>
    <dbReference type="NCBI Taxonomy" id="911162"/>
    <lineage>
        <taxon>Eukaryota</taxon>
        <taxon>Fungi</taxon>
        <taxon>Dikarya</taxon>
        <taxon>Ascomycota</taxon>
        <taxon>Pezizomycotina</taxon>
        <taxon>Sordariomycetes</taxon>
        <taxon>Hypocreomycetidae</taxon>
        <taxon>Hypocreales</taxon>
        <taxon>Ophiocordycipitaceae</taxon>
        <taxon>Ophiocordyceps</taxon>
    </lineage>
</organism>
<dbReference type="EMBL" id="KE653190">
    <property type="protein sequence ID" value="EQK99727.1"/>
    <property type="molecule type" value="Genomic_DNA"/>
</dbReference>
<dbReference type="OrthoDB" id="20303at2759"/>
<comment type="subcellular location">
    <subcellularLocation>
        <location evidence="1">Endoplasmic reticulum membrane</location>
        <topology evidence="1">Single-pass type I membrane protein</topology>
    </subcellularLocation>
</comment>
<evidence type="ECO:0000256" key="2">
    <source>
        <dbReference type="ARBA" id="ARBA00006833"/>
    </source>
</evidence>
<evidence type="ECO:0000256" key="13">
    <source>
        <dbReference type="ARBA" id="ARBA00031116"/>
    </source>
</evidence>
<keyword evidence="11" id="KW-0406">Ion transport</keyword>
<keyword evidence="4" id="KW-0813">Transport</keyword>
<dbReference type="AlphaFoldDB" id="T5AD20"/>
<evidence type="ECO:0000256" key="14">
    <source>
        <dbReference type="SAM" id="MobiDB-lite"/>
    </source>
</evidence>
<evidence type="ECO:0000313" key="17">
    <source>
        <dbReference type="EMBL" id="EQK99727.1"/>
    </source>
</evidence>
<evidence type="ECO:0000256" key="15">
    <source>
        <dbReference type="SAM" id="Phobius"/>
    </source>
</evidence>
<evidence type="ECO:0000256" key="9">
    <source>
        <dbReference type="ARBA" id="ARBA00022837"/>
    </source>
</evidence>
<evidence type="ECO:0000256" key="16">
    <source>
        <dbReference type="SAM" id="SignalP"/>
    </source>
</evidence>
<keyword evidence="12 15" id="KW-0472">Membrane</keyword>
<evidence type="ECO:0000256" key="10">
    <source>
        <dbReference type="ARBA" id="ARBA00022989"/>
    </source>
</evidence>
<keyword evidence="7 16" id="KW-0732">Signal</keyword>
<keyword evidence="5" id="KW-0109">Calcium transport</keyword>
<keyword evidence="8" id="KW-0256">Endoplasmic reticulum</keyword>
<evidence type="ECO:0000256" key="1">
    <source>
        <dbReference type="ARBA" id="ARBA00004115"/>
    </source>
</evidence>
<comment type="similarity">
    <text evidence="2">Belongs to the SARAF family.</text>
</comment>
<feature type="transmembrane region" description="Helical" evidence="15">
    <location>
        <begin position="156"/>
        <end position="177"/>
    </location>
</feature>
<feature type="compositionally biased region" description="Low complexity" evidence="14">
    <location>
        <begin position="277"/>
        <end position="296"/>
    </location>
</feature>
<accession>T5AD20</accession>
<sequence length="310" mass="32573">MLPKLLTTCLAFPLLSLATHPKNAILLSEVQSLTLRGHGAMTANRRVSAIPQLRCISSKDVCKLFDVDVMRCTNQGSSYGGEDIEWSCSASLPEELRLGSTDVVCEGYSSPDDPFVLKGSCGVEYRLILTAKGESRYPDARPDDGFFGHGSRNTDFSAWLFAIIFVAILGWILYSACFGAADQRRQPEAGGGRRGGGGGGGGGGGWNPGWGPGHDPPPSYPPPPYPGTKPSSTSTQSQGWTPGFWSGLAGGAAAGYMAGGRNQRNDHGRQPDSSHWGAGPSNSASYSPSPASGGSSSRHESTGFGSTRRR</sequence>
<dbReference type="GO" id="GO:0006816">
    <property type="term" value="P:calcium ion transport"/>
    <property type="evidence" value="ECO:0007669"/>
    <property type="project" value="UniProtKB-KW"/>
</dbReference>
<feature type="compositionally biased region" description="Basic and acidic residues" evidence="14">
    <location>
        <begin position="263"/>
        <end position="272"/>
    </location>
</feature>
<feature type="chain" id="PRO_5004596830" description="Store-operated calcium entry-associated regulatory factor" evidence="16">
    <location>
        <begin position="19"/>
        <end position="310"/>
    </location>
</feature>
<evidence type="ECO:0000256" key="8">
    <source>
        <dbReference type="ARBA" id="ARBA00022824"/>
    </source>
</evidence>
<evidence type="ECO:0000256" key="12">
    <source>
        <dbReference type="ARBA" id="ARBA00023136"/>
    </source>
</evidence>
<evidence type="ECO:0000256" key="6">
    <source>
        <dbReference type="ARBA" id="ARBA00022692"/>
    </source>
</evidence>
<dbReference type="GO" id="GO:2001256">
    <property type="term" value="P:regulation of store-operated calcium entry"/>
    <property type="evidence" value="ECO:0007669"/>
    <property type="project" value="InterPro"/>
</dbReference>
<dbReference type="eggNOG" id="ENOG502QT6Y">
    <property type="taxonomic scope" value="Eukaryota"/>
</dbReference>
<feature type="compositionally biased region" description="Gly residues" evidence="14">
    <location>
        <begin position="189"/>
        <end position="212"/>
    </location>
</feature>
<reference evidence="17 18" key="1">
    <citation type="journal article" date="2013" name="Chin. Sci. Bull.">
        <title>Genome survey uncovers the secrets of sex and lifestyle in caterpillar fungus.</title>
        <authorList>
            <person name="Hu X."/>
            <person name="Zhang Y."/>
            <person name="Xiao G."/>
            <person name="Zheng P."/>
            <person name="Xia Y."/>
            <person name="Zhang X."/>
            <person name="St Leger R.J."/>
            <person name="Liu X."/>
            <person name="Wang C."/>
        </authorList>
    </citation>
    <scope>NUCLEOTIDE SEQUENCE [LARGE SCALE GENOMIC DNA]</scope>
    <source>
        <strain evidence="18">Co18 / CGMCC 3.14243</strain>
        <tissue evidence="17">Fruit-body</tissue>
    </source>
</reference>
<proteinExistence type="inferred from homology"/>
<gene>
    <name evidence="17" type="ORF">OCS_04557</name>
</gene>
<dbReference type="GO" id="GO:0005789">
    <property type="term" value="C:endoplasmic reticulum membrane"/>
    <property type="evidence" value="ECO:0007669"/>
    <property type="project" value="UniProtKB-SubCell"/>
</dbReference>